<reference evidence="1 2" key="1">
    <citation type="submission" date="2014-02" db="EMBL/GenBank/DDBJ databases">
        <title>The small core and large imbalanced accessory genome model reveals a collaborative survival strategy of Sorangium cellulosum strains in nature.</title>
        <authorList>
            <person name="Han K."/>
            <person name="Peng R."/>
            <person name="Blom J."/>
            <person name="Li Y.-Z."/>
        </authorList>
    </citation>
    <scope>NUCLEOTIDE SEQUENCE [LARGE SCALE GENOMIC DNA]</scope>
    <source>
        <strain evidence="1 2">So0157-18</strain>
    </source>
</reference>
<name>A0A150PIP0_SORCE</name>
<organism evidence="1 2">
    <name type="scientific">Sorangium cellulosum</name>
    <name type="common">Polyangium cellulosum</name>
    <dbReference type="NCBI Taxonomy" id="56"/>
    <lineage>
        <taxon>Bacteria</taxon>
        <taxon>Pseudomonadati</taxon>
        <taxon>Myxococcota</taxon>
        <taxon>Polyangia</taxon>
        <taxon>Polyangiales</taxon>
        <taxon>Polyangiaceae</taxon>
        <taxon>Sorangium</taxon>
    </lineage>
</organism>
<dbReference type="AlphaFoldDB" id="A0A150PIP0"/>
<dbReference type="EMBL" id="JELX01002401">
    <property type="protein sequence ID" value="KYF55520.1"/>
    <property type="molecule type" value="Genomic_DNA"/>
</dbReference>
<comment type="caution">
    <text evidence="1">The sequence shown here is derived from an EMBL/GenBank/DDBJ whole genome shotgun (WGS) entry which is preliminary data.</text>
</comment>
<dbReference type="Proteomes" id="UP000075604">
    <property type="component" value="Unassembled WGS sequence"/>
</dbReference>
<proteinExistence type="predicted"/>
<evidence type="ECO:0000313" key="1">
    <source>
        <dbReference type="EMBL" id="KYF55520.1"/>
    </source>
</evidence>
<protein>
    <submittedName>
        <fullName evidence="1">Uncharacterized protein</fullName>
    </submittedName>
</protein>
<evidence type="ECO:0000313" key="2">
    <source>
        <dbReference type="Proteomes" id="UP000075604"/>
    </source>
</evidence>
<sequence>MSPERQREWQELRRFFDFWERHLFPSFMPLDDPRHPANALEQIAEKLGPSRALQGLKQAIHDIVEQYGHLSGDEIRRVDTALAGNGLLTFSEVRRRYWSKYRAVLRRGIIRNETEFYLLKGIADDLTSEVPDEERALISTLISRYEAHRS</sequence>
<gene>
    <name evidence="1" type="ORF">BE04_21570</name>
</gene>
<accession>A0A150PIP0</accession>